<keyword evidence="7" id="KW-0805">Transcription regulation</keyword>
<dbReference type="GO" id="GO:0008285">
    <property type="term" value="P:negative regulation of cell population proliferation"/>
    <property type="evidence" value="ECO:0007669"/>
    <property type="project" value="TreeGrafter"/>
</dbReference>
<protein>
    <submittedName>
        <fullName evidence="12">Uncharacterized protein</fullName>
    </submittedName>
</protein>
<evidence type="ECO:0000256" key="3">
    <source>
        <dbReference type="ARBA" id="ARBA00022481"/>
    </source>
</evidence>
<proteinExistence type="predicted"/>
<name>A0A9D3LMB0_ANGAN</name>
<evidence type="ECO:0000256" key="7">
    <source>
        <dbReference type="ARBA" id="ARBA00023015"/>
    </source>
</evidence>
<comment type="caution">
    <text evidence="12">The sequence shown here is derived from an EMBL/GenBank/DDBJ whole genome shotgun (WGS) entry which is preliminary data.</text>
</comment>
<keyword evidence="9" id="KW-0496">Mitochondrion</keyword>
<dbReference type="GO" id="GO:0000122">
    <property type="term" value="P:negative regulation of transcription by RNA polymerase II"/>
    <property type="evidence" value="ECO:0007669"/>
    <property type="project" value="TreeGrafter"/>
</dbReference>
<dbReference type="GO" id="GO:2000134">
    <property type="term" value="P:negative regulation of G1/S transition of mitotic cell cycle"/>
    <property type="evidence" value="ECO:0007669"/>
    <property type="project" value="TreeGrafter"/>
</dbReference>
<dbReference type="Proteomes" id="UP001044222">
    <property type="component" value="Chromosome 17"/>
</dbReference>
<sequence>MAQVLHMDSGFSGKSNPAPSLGKAEMPYSVETPYGYRLDLDFLKYVNDIEKGNTIKRVPIQRRPRYGSLLAAPRQR</sequence>
<keyword evidence="4" id="KW-0963">Cytoplasm</keyword>
<dbReference type="EMBL" id="JAFIRN010000017">
    <property type="protein sequence ID" value="KAG5832911.1"/>
    <property type="molecule type" value="Genomic_DNA"/>
</dbReference>
<dbReference type="Pfam" id="PF12075">
    <property type="entry name" value="KN_motif"/>
    <property type="match status" value="1"/>
</dbReference>
<dbReference type="PANTHER" id="PTHR24168">
    <property type="entry name" value="KN MOTIF AND ANKYRIN REPEAT DOMAIN-CONTAINING"/>
    <property type="match status" value="1"/>
</dbReference>
<evidence type="ECO:0000256" key="10">
    <source>
        <dbReference type="ARBA" id="ARBA00023163"/>
    </source>
</evidence>
<accession>A0A9D3LMB0</accession>
<dbReference type="PANTHER" id="PTHR24168:SF0">
    <property type="entry name" value="KN MOTIF AND ANKYRIN REPEAT DOMAIN-CONTAINING PROTEIN 2"/>
    <property type="match status" value="1"/>
</dbReference>
<gene>
    <name evidence="12" type="ORF">ANANG_G00296220</name>
</gene>
<evidence type="ECO:0000313" key="13">
    <source>
        <dbReference type="Proteomes" id="UP001044222"/>
    </source>
</evidence>
<dbReference type="GO" id="GO:0030837">
    <property type="term" value="P:negative regulation of actin filament polymerization"/>
    <property type="evidence" value="ECO:0007669"/>
    <property type="project" value="InterPro"/>
</dbReference>
<keyword evidence="10" id="KW-0804">Transcription</keyword>
<feature type="region of interest" description="Disordered" evidence="11">
    <location>
        <begin position="1"/>
        <end position="24"/>
    </location>
</feature>
<evidence type="ECO:0000313" key="12">
    <source>
        <dbReference type="EMBL" id="KAG5832911.1"/>
    </source>
</evidence>
<evidence type="ECO:0000256" key="2">
    <source>
        <dbReference type="ARBA" id="ARBA00004496"/>
    </source>
</evidence>
<organism evidence="12 13">
    <name type="scientific">Anguilla anguilla</name>
    <name type="common">European freshwater eel</name>
    <name type="synonym">Muraena anguilla</name>
    <dbReference type="NCBI Taxonomy" id="7936"/>
    <lineage>
        <taxon>Eukaryota</taxon>
        <taxon>Metazoa</taxon>
        <taxon>Chordata</taxon>
        <taxon>Craniata</taxon>
        <taxon>Vertebrata</taxon>
        <taxon>Euteleostomi</taxon>
        <taxon>Actinopterygii</taxon>
        <taxon>Neopterygii</taxon>
        <taxon>Teleostei</taxon>
        <taxon>Anguilliformes</taxon>
        <taxon>Anguillidae</taxon>
        <taxon>Anguilla</taxon>
    </lineage>
</organism>
<evidence type="ECO:0000256" key="6">
    <source>
        <dbReference type="ARBA" id="ARBA00022737"/>
    </source>
</evidence>
<evidence type="ECO:0000256" key="5">
    <source>
        <dbReference type="ARBA" id="ARBA00022553"/>
    </source>
</evidence>
<dbReference type="GO" id="GO:0070563">
    <property type="term" value="P:negative regulation of vitamin D receptor signaling pathway"/>
    <property type="evidence" value="ECO:0007669"/>
    <property type="project" value="TreeGrafter"/>
</dbReference>
<dbReference type="GO" id="GO:0033147">
    <property type="term" value="P:negative regulation of intracellular estrogen receptor signaling pathway"/>
    <property type="evidence" value="ECO:0007669"/>
    <property type="project" value="TreeGrafter"/>
</dbReference>
<keyword evidence="6" id="KW-0677">Repeat</keyword>
<evidence type="ECO:0000256" key="8">
    <source>
        <dbReference type="ARBA" id="ARBA00023043"/>
    </source>
</evidence>
<evidence type="ECO:0000256" key="4">
    <source>
        <dbReference type="ARBA" id="ARBA00022490"/>
    </source>
</evidence>
<evidence type="ECO:0000256" key="9">
    <source>
        <dbReference type="ARBA" id="ARBA00023128"/>
    </source>
</evidence>
<feature type="non-terminal residue" evidence="12">
    <location>
        <position position="76"/>
    </location>
</feature>
<reference evidence="12" key="1">
    <citation type="submission" date="2021-01" db="EMBL/GenBank/DDBJ databases">
        <title>A chromosome-scale assembly of European eel, Anguilla anguilla.</title>
        <authorList>
            <person name="Henkel C."/>
            <person name="Jong-Raadsen S.A."/>
            <person name="Dufour S."/>
            <person name="Weltzien F.-A."/>
            <person name="Palstra A.P."/>
            <person name="Pelster B."/>
            <person name="Spaink H.P."/>
            <person name="Van Den Thillart G.E."/>
            <person name="Jansen H."/>
            <person name="Zahm M."/>
            <person name="Klopp C."/>
            <person name="Cedric C."/>
            <person name="Louis A."/>
            <person name="Berthelot C."/>
            <person name="Parey E."/>
            <person name="Roest Crollius H."/>
            <person name="Montfort J."/>
            <person name="Robinson-Rechavi M."/>
            <person name="Bucao C."/>
            <person name="Bouchez O."/>
            <person name="Gislard M."/>
            <person name="Lluch J."/>
            <person name="Milhes M."/>
            <person name="Lampietro C."/>
            <person name="Lopez Roques C."/>
            <person name="Donnadieu C."/>
            <person name="Braasch I."/>
            <person name="Desvignes T."/>
            <person name="Postlethwait J."/>
            <person name="Bobe J."/>
            <person name="Guiguen Y."/>
            <person name="Dirks R."/>
        </authorList>
    </citation>
    <scope>NUCLEOTIDE SEQUENCE</scope>
    <source>
        <strain evidence="12">Tag_6206</strain>
        <tissue evidence="12">Liver</tissue>
    </source>
</reference>
<dbReference type="InterPro" id="IPR047184">
    <property type="entry name" value="KANK1-4"/>
</dbReference>
<comment type="subcellular location">
    <subcellularLocation>
        <location evidence="2">Cytoplasm</location>
    </subcellularLocation>
    <subcellularLocation>
        <location evidence="1">Mitochondrion</location>
    </subcellularLocation>
</comment>
<dbReference type="InterPro" id="IPR021939">
    <property type="entry name" value="KN_motif"/>
</dbReference>
<evidence type="ECO:0000256" key="11">
    <source>
        <dbReference type="SAM" id="MobiDB-lite"/>
    </source>
</evidence>
<dbReference type="AlphaFoldDB" id="A0A9D3LMB0"/>
<keyword evidence="8" id="KW-0040">ANK repeat</keyword>
<evidence type="ECO:0000256" key="1">
    <source>
        <dbReference type="ARBA" id="ARBA00004173"/>
    </source>
</evidence>
<dbReference type="GO" id="GO:0005737">
    <property type="term" value="C:cytoplasm"/>
    <property type="evidence" value="ECO:0007669"/>
    <property type="project" value="UniProtKB-SubCell"/>
</dbReference>
<keyword evidence="5" id="KW-0597">Phosphoprotein</keyword>
<keyword evidence="3" id="KW-0488">Methylation</keyword>
<keyword evidence="13" id="KW-1185">Reference proteome</keyword>